<reference evidence="1 2" key="1">
    <citation type="submission" date="2019-02" db="EMBL/GenBank/DDBJ databases">
        <title>Genome sequencing of the rare red list fungi Antrodiella citrinella (Flaviporus citrinellus).</title>
        <authorList>
            <person name="Buettner E."/>
            <person name="Kellner H."/>
        </authorList>
    </citation>
    <scope>NUCLEOTIDE SEQUENCE [LARGE SCALE GENOMIC DNA]</scope>
    <source>
        <strain evidence="1 2">DSM 108506</strain>
    </source>
</reference>
<protein>
    <submittedName>
        <fullName evidence="1">Uncharacterized protein</fullName>
    </submittedName>
</protein>
<dbReference type="Proteomes" id="UP000308730">
    <property type="component" value="Unassembled WGS sequence"/>
</dbReference>
<organism evidence="1 2">
    <name type="scientific">Antrodiella citrinella</name>
    <dbReference type="NCBI Taxonomy" id="2447956"/>
    <lineage>
        <taxon>Eukaryota</taxon>
        <taxon>Fungi</taxon>
        <taxon>Dikarya</taxon>
        <taxon>Basidiomycota</taxon>
        <taxon>Agaricomycotina</taxon>
        <taxon>Agaricomycetes</taxon>
        <taxon>Polyporales</taxon>
        <taxon>Steccherinaceae</taxon>
        <taxon>Antrodiella</taxon>
    </lineage>
</organism>
<evidence type="ECO:0000313" key="1">
    <source>
        <dbReference type="EMBL" id="THH15772.1"/>
    </source>
</evidence>
<proteinExistence type="predicted"/>
<dbReference type="EMBL" id="SGPM01000789">
    <property type="protein sequence ID" value="THH15772.1"/>
    <property type="molecule type" value="Genomic_DNA"/>
</dbReference>
<keyword evidence="2" id="KW-1185">Reference proteome</keyword>
<sequence>PEYQLVILKLCTELTWLGLFPRDRIGSRSEMFAHITDTLSYLSDSDASESLPRTLTDLVLHVRIFSASYAPEVAHCAELDQRRLNGA</sequence>
<comment type="caution">
    <text evidence="1">The sequence shown here is derived from an EMBL/GenBank/DDBJ whole genome shotgun (WGS) entry which is preliminary data.</text>
</comment>
<name>A0A4S4LTK7_9APHY</name>
<evidence type="ECO:0000313" key="2">
    <source>
        <dbReference type="Proteomes" id="UP000308730"/>
    </source>
</evidence>
<accession>A0A4S4LTK7</accession>
<dbReference type="AlphaFoldDB" id="A0A4S4LTK7"/>
<gene>
    <name evidence="1" type="ORF">EUX98_g9410</name>
</gene>
<feature type="non-terminal residue" evidence="1">
    <location>
        <position position="1"/>
    </location>
</feature>